<protein>
    <submittedName>
        <fullName evidence="2">Uncharacterized protein</fullName>
    </submittedName>
</protein>
<proteinExistence type="predicted"/>
<dbReference type="EMBL" id="FWYD01000002">
    <property type="protein sequence ID" value="SMC52379.1"/>
    <property type="molecule type" value="Genomic_DNA"/>
</dbReference>
<evidence type="ECO:0000256" key="1">
    <source>
        <dbReference type="SAM" id="MobiDB-lite"/>
    </source>
</evidence>
<name>A0A1W1ZVA3_9RHOB</name>
<feature type="region of interest" description="Disordered" evidence="1">
    <location>
        <begin position="1"/>
        <end position="31"/>
    </location>
</feature>
<dbReference type="AlphaFoldDB" id="A0A1W1ZVA3"/>
<reference evidence="2 3" key="1">
    <citation type="submission" date="2017-04" db="EMBL/GenBank/DDBJ databases">
        <authorList>
            <person name="Afonso C.L."/>
            <person name="Miller P.J."/>
            <person name="Scott M.A."/>
            <person name="Spackman E."/>
            <person name="Goraichik I."/>
            <person name="Dimitrov K.M."/>
            <person name="Suarez D.L."/>
            <person name="Swayne D.E."/>
        </authorList>
    </citation>
    <scope>NUCLEOTIDE SEQUENCE [LARGE SCALE GENOMIC DNA]</scope>
    <source>
        <strain evidence="2 3">CGMCC 1.12644</strain>
    </source>
</reference>
<evidence type="ECO:0000313" key="2">
    <source>
        <dbReference type="EMBL" id="SMC52379.1"/>
    </source>
</evidence>
<evidence type="ECO:0000313" key="3">
    <source>
        <dbReference type="Proteomes" id="UP000192330"/>
    </source>
</evidence>
<organism evidence="2 3">
    <name type="scientific">Primorskyibacter flagellatus</name>
    <dbReference type="NCBI Taxonomy" id="1387277"/>
    <lineage>
        <taxon>Bacteria</taxon>
        <taxon>Pseudomonadati</taxon>
        <taxon>Pseudomonadota</taxon>
        <taxon>Alphaproteobacteria</taxon>
        <taxon>Rhodobacterales</taxon>
        <taxon>Roseobacteraceae</taxon>
        <taxon>Primorskyibacter</taxon>
    </lineage>
</organism>
<keyword evidence="3" id="KW-1185">Reference proteome</keyword>
<sequence length="31" mass="3575">MTCDVRLRRHPTRHPANALGRQFDVNKGDGR</sequence>
<gene>
    <name evidence="2" type="ORF">SAMN06295998_102188</name>
</gene>
<accession>A0A1W1ZVA3</accession>
<dbReference type="Proteomes" id="UP000192330">
    <property type="component" value="Unassembled WGS sequence"/>
</dbReference>